<evidence type="ECO:0000313" key="1">
    <source>
        <dbReference type="EMBL" id="CBY83374.1"/>
    </source>
</evidence>
<dbReference type="Pfam" id="PF06518">
    <property type="entry name" value="DUF1104"/>
    <property type="match status" value="1"/>
</dbReference>
<dbReference type="HOGENOM" id="CLU_118056_0_0_7"/>
<dbReference type="Proteomes" id="UP000007934">
    <property type="component" value="Chromosome"/>
</dbReference>
<reference evidence="1 2" key="1">
    <citation type="journal article" date="2011" name="Genome Biol. Evol.">
        <title>Comparative whole genome sequence analysis of the carcinogenic bacterial model pathogen Helicobacter felis.</title>
        <authorList>
            <person name="Arnold I.C."/>
            <person name="Zigova Z."/>
            <person name="Holden M."/>
            <person name="Lawley T.D."/>
            <person name="Rad R."/>
            <person name="Dougan G."/>
            <person name="Falkow S."/>
            <person name="Bentley S.D."/>
            <person name="Muller A."/>
        </authorList>
    </citation>
    <scope>NUCLEOTIDE SEQUENCE [LARGE SCALE GENOMIC DNA]</scope>
    <source>
        <strain evidence="2">ATCC 49179 / CCUG 28539 / NCTC 12436 / CS1</strain>
    </source>
</reference>
<dbReference type="OrthoDB" id="5324360at2"/>
<dbReference type="KEGG" id="hfe:HFELIS_12900"/>
<dbReference type="GeneID" id="36133325"/>
<gene>
    <name evidence="1" type="ordered locus">Hfelis_12900</name>
</gene>
<dbReference type="InterPro" id="IPR009488">
    <property type="entry name" value="DUF1104"/>
</dbReference>
<evidence type="ECO:0008006" key="3">
    <source>
        <dbReference type="Google" id="ProtNLM"/>
    </source>
</evidence>
<evidence type="ECO:0000313" key="2">
    <source>
        <dbReference type="Proteomes" id="UP000007934"/>
    </source>
</evidence>
<dbReference type="RefSeq" id="WP_013469738.1">
    <property type="nucleotide sequence ID" value="NC_014810.2"/>
</dbReference>
<dbReference type="InterPro" id="IPR038310">
    <property type="entry name" value="DUF1104_sf"/>
</dbReference>
<accession>E7A9Q4</accession>
<sequence>MYKRALVLASLAVGLAWGQDFAKLSDEELLKIAGTLPASQALNYRMEVVKRLRSLDEEHQKEFKKAFGQSARANLSKMSWKEFSHMREQVRKHLAKAKKKYSPKELEAMGLNIDICTGKERRVWCAPKSSH</sequence>
<proteinExistence type="predicted"/>
<dbReference type="STRING" id="936155.HFELIS_12900"/>
<dbReference type="Gene3D" id="1.20.120.1430">
    <property type="entry name" value="HP0721 helical bundle"/>
    <property type="match status" value="1"/>
</dbReference>
<keyword evidence="2" id="KW-1185">Reference proteome</keyword>
<organism evidence="1 2">
    <name type="scientific">Helicobacter felis (strain ATCC 49179 / CCUG 28539 / NCTC 12436 / CS1)</name>
    <dbReference type="NCBI Taxonomy" id="936155"/>
    <lineage>
        <taxon>Bacteria</taxon>
        <taxon>Pseudomonadati</taxon>
        <taxon>Campylobacterota</taxon>
        <taxon>Epsilonproteobacteria</taxon>
        <taxon>Campylobacterales</taxon>
        <taxon>Helicobacteraceae</taxon>
        <taxon>Helicobacter</taxon>
    </lineage>
</organism>
<dbReference type="AlphaFoldDB" id="E7A9Q4"/>
<protein>
    <recommendedName>
        <fullName evidence="3">Periplasmic protein</fullName>
    </recommendedName>
</protein>
<name>E7A9Q4_HELFC</name>
<dbReference type="EMBL" id="FQ670179">
    <property type="protein sequence ID" value="CBY83374.1"/>
    <property type="molecule type" value="Genomic_DNA"/>
</dbReference>